<accession>I1NXK5</accession>
<feature type="compositionally biased region" description="Basic and acidic residues" evidence="6">
    <location>
        <begin position="270"/>
        <end position="280"/>
    </location>
</feature>
<evidence type="ECO:0000256" key="1">
    <source>
        <dbReference type="ARBA" id="ARBA00004123"/>
    </source>
</evidence>
<organism evidence="8 9">
    <name type="scientific">Oryza glaberrima</name>
    <name type="common">African rice</name>
    <dbReference type="NCBI Taxonomy" id="4538"/>
    <lineage>
        <taxon>Eukaryota</taxon>
        <taxon>Viridiplantae</taxon>
        <taxon>Streptophyta</taxon>
        <taxon>Embryophyta</taxon>
        <taxon>Tracheophyta</taxon>
        <taxon>Spermatophyta</taxon>
        <taxon>Magnoliopsida</taxon>
        <taxon>Liliopsida</taxon>
        <taxon>Poales</taxon>
        <taxon>Poaceae</taxon>
        <taxon>BOP clade</taxon>
        <taxon>Oryzoideae</taxon>
        <taxon>Oryzeae</taxon>
        <taxon>Oryzinae</taxon>
        <taxon>Oryza</taxon>
    </lineage>
</organism>
<dbReference type="Gramene" id="ORGLA02G0046100.1">
    <property type="protein sequence ID" value="ORGLA02G0046100.1"/>
    <property type="gene ID" value="ORGLA02G0046100"/>
</dbReference>
<evidence type="ECO:0000256" key="4">
    <source>
        <dbReference type="ARBA" id="ARBA00023163"/>
    </source>
</evidence>
<evidence type="ECO:0000313" key="9">
    <source>
        <dbReference type="Proteomes" id="UP000007306"/>
    </source>
</evidence>
<keyword evidence="3" id="KW-0238">DNA-binding</keyword>
<feature type="domain" description="NAC" evidence="7">
    <location>
        <begin position="6"/>
        <end position="196"/>
    </location>
</feature>
<name>I1NXK5_ORYGL</name>
<dbReference type="GO" id="GO:0005634">
    <property type="term" value="C:nucleus"/>
    <property type="evidence" value="ECO:0007669"/>
    <property type="project" value="UniProtKB-SubCell"/>
</dbReference>
<evidence type="ECO:0000256" key="6">
    <source>
        <dbReference type="SAM" id="MobiDB-lite"/>
    </source>
</evidence>
<dbReference type="InterPro" id="IPR036093">
    <property type="entry name" value="NAC_dom_sf"/>
</dbReference>
<proteinExistence type="predicted"/>
<dbReference type="AlphaFoldDB" id="I1NXK5"/>
<dbReference type="PANTHER" id="PTHR31744">
    <property type="entry name" value="PROTEIN CUP-SHAPED COTYLEDON 2-RELATED"/>
    <property type="match status" value="1"/>
</dbReference>
<feature type="compositionally biased region" description="Low complexity" evidence="6">
    <location>
        <begin position="248"/>
        <end position="267"/>
    </location>
</feature>
<sequence length="506" mass="57649">MVEARLPPGFRFHPRDDELVVDYLSGKLRSGDGGAASGGGGAGAGCPTPTLIDVDLNKCEPWDLPEIACIGGKEWYFYNLKDRKYARGQRTNRATESGYWKATGKDREITRKGSLVGMRKTLVFYRGRAPKGERTDWVMHEFRQELDHANHHHHLKVLAHRFRFQFALDCIISHSHASWQLDYMQEGWVLCRVFYKSRTEAVAAPTMESTLPPRYINGGTSRSPLPPLVDSSISFNHGGYEEVLPCFSSSHHQQPSPASMNASAAAADDQDYHHLSEGQRHYSGKKMMRDVQNDQVTTRFDGHLAVKREMSLKKKDLSEDEQAAPNADAGGFSILLKYSVSKMTSLMKPMQRNISTLQESLNQKKEAILEKVEIFTKIELLLPSRLGSTVFQLCLEHFIKNHKVGISWDGIWELSNWEVADNEVVLKMVGQCSAPADSKSKDLKRLFDLLRPYYEQEGKDPHLFFEHLKFDFTDVLKTIVTCAKWEWFWKYLLNHVFVMPPTGNTY</sequence>
<dbReference type="HOGENOM" id="CLU_035664_5_0_1"/>
<dbReference type="EnsemblPlants" id="ORGLA02G0046100.1">
    <property type="protein sequence ID" value="ORGLA02G0046100.1"/>
    <property type="gene ID" value="ORGLA02G0046100"/>
</dbReference>
<protein>
    <recommendedName>
        <fullName evidence="7">NAC domain-containing protein</fullName>
    </recommendedName>
</protein>
<keyword evidence="4" id="KW-0804">Transcription</keyword>
<feature type="region of interest" description="Disordered" evidence="6">
    <location>
        <begin position="248"/>
        <end position="286"/>
    </location>
</feature>
<keyword evidence="9" id="KW-1185">Reference proteome</keyword>
<evidence type="ECO:0000259" key="7">
    <source>
        <dbReference type="PROSITE" id="PS51005"/>
    </source>
</evidence>
<dbReference type="InterPro" id="IPR003441">
    <property type="entry name" value="NAC-dom"/>
</dbReference>
<dbReference type="eggNOG" id="ENOG502QRZB">
    <property type="taxonomic scope" value="Eukaryota"/>
</dbReference>
<reference evidence="8 9" key="2">
    <citation type="submission" date="2018-04" db="EMBL/GenBank/DDBJ databases">
        <title>OglaRS2 (Oryza glaberrima Reference Sequence Version 2).</title>
        <authorList>
            <person name="Zhang J."/>
            <person name="Kudrna D."/>
            <person name="Lee S."/>
            <person name="Talag J."/>
            <person name="Rajasekar S."/>
            <person name="Wing R.A."/>
        </authorList>
    </citation>
    <scope>NUCLEOTIDE SEQUENCE [LARGE SCALE GENOMIC DNA]</scope>
    <source>
        <strain evidence="8 9">cv. IRGC 96717</strain>
    </source>
</reference>
<dbReference type="PROSITE" id="PS51005">
    <property type="entry name" value="NAC"/>
    <property type="match status" value="1"/>
</dbReference>
<reference evidence="8" key="1">
    <citation type="submission" date="2015-06" db="UniProtKB">
        <authorList>
            <consortium name="EnsemblPlants"/>
        </authorList>
    </citation>
    <scope>IDENTIFICATION</scope>
</reference>
<dbReference type="GO" id="GO:0006355">
    <property type="term" value="P:regulation of DNA-templated transcription"/>
    <property type="evidence" value="ECO:0007669"/>
    <property type="project" value="InterPro"/>
</dbReference>
<comment type="subcellular location">
    <subcellularLocation>
        <location evidence="1">Nucleus</location>
    </subcellularLocation>
</comment>
<dbReference type="SUPFAM" id="SSF101941">
    <property type="entry name" value="NAC domain"/>
    <property type="match status" value="1"/>
</dbReference>
<evidence type="ECO:0000256" key="3">
    <source>
        <dbReference type="ARBA" id="ARBA00023125"/>
    </source>
</evidence>
<evidence type="ECO:0000256" key="5">
    <source>
        <dbReference type="ARBA" id="ARBA00023242"/>
    </source>
</evidence>
<keyword evidence="5" id="KW-0539">Nucleus</keyword>
<dbReference type="OMA" id="DYMQEGW"/>
<dbReference type="Gene3D" id="2.170.150.80">
    <property type="entry name" value="NAC domain"/>
    <property type="match status" value="1"/>
</dbReference>
<evidence type="ECO:0000313" key="8">
    <source>
        <dbReference type="EnsemblPlants" id="ORGLA02G0046100.1"/>
    </source>
</evidence>
<dbReference type="Pfam" id="PF02365">
    <property type="entry name" value="NAM"/>
    <property type="match status" value="1"/>
</dbReference>
<dbReference type="GO" id="GO:0003677">
    <property type="term" value="F:DNA binding"/>
    <property type="evidence" value="ECO:0007669"/>
    <property type="project" value="UniProtKB-KW"/>
</dbReference>
<dbReference type="STRING" id="4538.I1NXK5"/>
<dbReference type="Proteomes" id="UP000007306">
    <property type="component" value="Chromosome 2"/>
</dbReference>
<dbReference type="PANTHER" id="PTHR31744:SF96">
    <property type="entry name" value="NAC DOMAIN-CONTAINING PROTEIN 21_22"/>
    <property type="match status" value="1"/>
</dbReference>
<evidence type="ECO:0000256" key="2">
    <source>
        <dbReference type="ARBA" id="ARBA00023015"/>
    </source>
</evidence>
<keyword evidence="2" id="KW-0805">Transcription regulation</keyword>